<dbReference type="GO" id="GO:0008320">
    <property type="term" value="F:protein transmembrane transporter activity"/>
    <property type="evidence" value="ECO:0007669"/>
    <property type="project" value="UniProtKB-UniRule"/>
</dbReference>
<dbReference type="PANTHER" id="PTHR42982:SF1">
    <property type="entry name" value="SEC-INDEPENDENT PROTEIN TRANSLOCASE PROTEIN TATA"/>
    <property type="match status" value="1"/>
</dbReference>
<evidence type="ECO:0000256" key="2">
    <source>
        <dbReference type="ARBA" id="ARBA00022448"/>
    </source>
</evidence>
<evidence type="ECO:0000256" key="1">
    <source>
        <dbReference type="ARBA" id="ARBA00004162"/>
    </source>
</evidence>
<dbReference type="STRING" id="583355.Caka_2938"/>
<keyword evidence="3 9" id="KW-1003">Cell membrane</keyword>
<accession>D5ERA7</accession>
<dbReference type="Pfam" id="PF02416">
    <property type="entry name" value="TatA_B_E"/>
    <property type="match status" value="1"/>
</dbReference>
<dbReference type="GO" id="GO:0033281">
    <property type="term" value="C:TAT protein transport complex"/>
    <property type="evidence" value="ECO:0007669"/>
    <property type="project" value="UniProtKB-UniRule"/>
</dbReference>
<dbReference type="NCBIfam" id="TIGR01411">
    <property type="entry name" value="tatAE"/>
    <property type="match status" value="1"/>
</dbReference>
<comment type="function">
    <text evidence="9">Part of the twin-arginine translocation (Tat) system that transports large folded proteins containing a characteristic twin-arginine motif in their signal peptide across membranes. TatA could form the protein-conducting channel of the Tat system.</text>
</comment>
<dbReference type="GO" id="GO:0043953">
    <property type="term" value="P:protein transport by the Tat complex"/>
    <property type="evidence" value="ECO:0007669"/>
    <property type="project" value="UniProtKB-UniRule"/>
</dbReference>
<comment type="similarity">
    <text evidence="9">Belongs to the TatA/E family.</text>
</comment>
<evidence type="ECO:0000256" key="5">
    <source>
        <dbReference type="ARBA" id="ARBA00022927"/>
    </source>
</evidence>
<dbReference type="EMBL" id="CP001998">
    <property type="protein sequence ID" value="ADE55951.1"/>
    <property type="molecule type" value="Genomic_DNA"/>
</dbReference>
<keyword evidence="7 9" id="KW-0811">Translocation</keyword>
<keyword evidence="5 9" id="KW-0653">Protein transport</keyword>
<keyword evidence="8 9" id="KW-0472">Membrane</keyword>
<evidence type="ECO:0000256" key="4">
    <source>
        <dbReference type="ARBA" id="ARBA00022692"/>
    </source>
</evidence>
<evidence type="ECO:0000256" key="8">
    <source>
        <dbReference type="ARBA" id="ARBA00023136"/>
    </source>
</evidence>
<keyword evidence="9" id="KW-0997">Cell inner membrane</keyword>
<evidence type="ECO:0000256" key="9">
    <source>
        <dbReference type="HAMAP-Rule" id="MF_00236"/>
    </source>
</evidence>
<protein>
    <recommendedName>
        <fullName evidence="9">Sec-independent protein translocase protein TatA</fullName>
    </recommendedName>
</protein>
<dbReference type="InterPro" id="IPR003369">
    <property type="entry name" value="TatA/B/E"/>
</dbReference>
<reference evidence="10 11" key="1">
    <citation type="journal article" date="2010" name="Stand. Genomic Sci.">
        <title>Complete genome sequence of Coraliomargarita akajimensis type strain (04OKA010-24).</title>
        <authorList>
            <person name="Mavromatis K."/>
            <person name="Abt B."/>
            <person name="Brambilla E."/>
            <person name="Lapidus A."/>
            <person name="Copeland A."/>
            <person name="Deshpande S."/>
            <person name="Nolan M."/>
            <person name="Lucas S."/>
            <person name="Tice H."/>
            <person name="Cheng J.F."/>
            <person name="Han C."/>
            <person name="Detter J.C."/>
            <person name="Woyke T."/>
            <person name="Goodwin L."/>
            <person name="Pitluck S."/>
            <person name="Held B."/>
            <person name="Brettin T."/>
            <person name="Tapia R."/>
            <person name="Ivanova N."/>
            <person name="Mikhailova N."/>
            <person name="Pati A."/>
            <person name="Liolios K."/>
            <person name="Chen A."/>
            <person name="Palaniappan K."/>
            <person name="Land M."/>
            <person name="Hauser L."/>
            <person name="Chang Y.J."/>
            <person name="Jeffries C.D."/>
            <person name="Rohde M."/>
            <person name="Goker M."/>
            <person name="Bristow J."/>
            <person name="Eisen J.A."/>
            <person name="Markowitz V."/>
            <person name="Hugenholtz P."/>
            <person name="Klenk H.P."/>
            <person name="Kyrpides N.C."/>
        </authorList>
    </citation>
    <scope>NUCLEOTIDE SEQUENCE [LARGE SCALE GENOMIC DNA]</scope>
    <source>
        <strain evidence="11">DSM 45221 / IAM 15411 / JCM 23193 / KCTC 12865</strain>
    </source>
</reference>
<name>D5ERA7_CORAD</name>
<dbReference type="AlphaFoldDB" id="D5ERA7"/>
<dbReference type="PANTHER" id="PTHR42982">
    <property type="entry name" value="SEC-INDEPENDENT PROTEIN TRANSLOCASE PROTEIN TATA"/>
    <property type="match status" value="1"/>
</dbReference>
<evidence type="ECO:0000256" key="6">
    <source>
        <dbReference type="ARBA" id="ARBA00022989"/>
    </source>
</evidence>
<comment type="subcellular location">
    <subcellularLocation>
        <location evidence="9">Cell inner membrane</location>
        <topology evidence="9">Single-pass membrane protein</topology>
    </subcellularLocation>
    <subcellularLocation>
        <location evidence="1">Cell membrane</location>
        <topology evidence="1">Single-pass membrane protein</topology>
    </subcellularLocation>
</comment>
<dbReference type="Gene3D" id="1.20.5.3310">
    <property type="match status" value="1"/>
</dbReference>
<dbReference type="KEGG" id="caa:Caka_2938"/>
<dbReference type="RefSeq" id="WP_013044669.1">
    <property type="nucleotide sequence ID" value="NC_014008.1"/>
</dbReference>
<organism evidence="10 11">
    <name type="scientific">Coraliomargarita akajimensis (strain DSM 45221 / IAM 15411 / JCM 23193 / KCTC 12865 / 04OKA010-24)</name>
    <dbReference type="NCBI Taxonomy" id="583355"/>
    <lineage>
        <taxon>Bacteria</taxon>
        <taxon>Pseudomonadati</taxon>
        <taxon>Verrucomicrobiota</taxon>
        <taxon>Opitutia</taxon>
        <taxon>Puniceicoccales</taxon>
        <taxon>Coraliomargaritaceae</taxon>
        <taxon>Coraliomargarita</taxon>
    </lineage>
</organism>
<proteinExistence type="inferred from homology"/>
<dbReference type="HAMAP" id="MF_00236">
    <property type="entry name" value="TatA_E"/>
    <property type="match status" value="1"/>
</dbReference>
<dbReference type="eggNOG" id="COG1826">
    <property type="taxonomic scope" value="Bacteria"/>
</dbReference>
<keyword evidence="11" id="KW-1185">Reference proteome</keyword>
<keyword evidence="6 9" id="KW-1133">Transmembrane helix</keyword>
<sequence>MNIYDMSFAFIRNINGREILLIAVILLLFFGAKRLPGLARSIGQSMKEFKKAKADGEKELQASKDA</sequence>
<dbReference type="Proteomes" id="UP000000925">
    <property type="component" value="Chromosome"/>
</dbReference>
<evidence type="ECO:0000313" key="11">
    <source>
        <dbReference type="Proteomes" id="UP000000925"/>
    </source>
</evidence>
<dbReference type="HOGENOM" id="CLU_086034_6_2_0"/>
<keyword evidence="2 9" id="KW-0813">Transport</keyword>
<gene>
    <name evidence="9" type="primary">tatA</name>
    <name evidence="10" type="ordered locus">Caka_2938</name>
</gene>
<comment type="subunit">
    <text evidence="9">Forms a complex with TatC.</text>
</comment>
<keyword evidence="4 9" id="KW-0812">Transmembrane</keyword>
<evidence type="ECO:0000313" key="10">
    <source>
        <dbReference type="EMBL" id="ADE55951.1"/>
    </source>
</evidence>
<dbReference type="InterPro" id="IPR006312">
    <property type="entry name" value="TatA/E"/>
</dbReference>
<evidence type="ECO:0000256" key="7">
    <source>
        <dbReference type="ARBA" id="ARBA00023010"/>
    </source>
</evidence>
<evidence type="ECO:0000256" key="3">
    <source>
        <dbReference type="ARBA" id="ARBA00022475"/>
    </source>
</evidence>